<accession>A0A3M7PIU9</accession>
<name>A0A3M7PIU9_BRAPC</name>
<organism evidence="1 2">
    <name type="scientific">Brachionus plicatilis</name>
    <name type="common">Marine rotifer</name>
    <name type="synonym">Brachionus muelleri</name>
    <dbReference type="NCBI Taxonomy" id="10195"/>
    <lineage>
        <taxon>Eukaryota</taxon>
        <taxon>Metazoa</taxon>
        <taxon>Spiralia</taxon>
        <taxon>Gnathifera</taxon>
        <taxon>Rotifera</taxon>
        <taxon>Eurotatoria</taxon>
        <taxon>Monogononta</taxon>
        <taxon>Pseudotrocha</taxon>
        <taxon>Ploima</taxon>
        <taxon>Brachionidae</taxon>
        <taxon>Brachionus</taxon>
    </lineage>
</organism>
<sequence>MIFFYQILSNYNTPLPFYQKSSKYLCSTGRMFKPLSSLKWGYRFRLGNNSGVDDQLDAVTSVSSWSRCSKRMTILKLKIIHINYFGHDRFSSSRIFEDQFDLIKTAFTIRVDTRNVLGSILSYFNFDRSSPISLILKSNAGMRKDLA</sequence>
<dbReference type="EMBL" id="REGN01010439">
    <property type="protein sequence ID" value="RMZ99031.1"/>
    <property type="molecule type" value="Genomic_DNA"/>
</dbReference>
<dbReference type="Proteomes" id="UP000276133">
    <property type="component" value="Unassembled WGS sequence"/>
</dbReference>
<keyword evidence="2" id="KW-1185">Reference proteome</keyword>
<protein>
    <submittedName>
        <fullName evidence="1">Uncharacterized protein</fullName>
    </submittedName>
</protein>
<dbReference type="AlphaFoldDB" id="A0A3M7PIU9"/>
<reference evidence="1 2" key="1">
    <citation type="journal article" date="2018" name="Sci. Rep.">
        <title>Genomic signatures of local adaptation to the degree of environmental predictability in rotifers.</title>
        <authorList>
            <person name="Franch-Gras L."/>
            <person name="Hahn C."/>
            <person name="Garcia-Roger E.M."/>
            <person name="Carmona M.J."/>
            <person name="Serra M."/>
            <person name="Gomez A."/>
        </authorList>
    </citation>
    <scope>NUCLEOTIDE SEQUENCE [LARGE SCALE GENOMIC DNA]</scope>
    <source>
        <strain evidence="1">HYR1</strain>
    </source>
</reference>
<evidence type="ECO:0000313" key="1">
    <source>
        <dbReference type="EMBL" id="RMZ99031.1"/>
    </source>
</evidence>
<proteinExistence type="predicted"/>
<comment type="caution">
    <text evidence="1">The sequence shown here is derived from an EMBL/GenBank/DDBJ whole genome shotgun (WGS) entry which is preliminary data.</text>
</comment>
<evidence type="ECO:0000313" key="2">
    <source>
        <dbReference type="Proteomes" id="UP000276133"/>
    </source>
</evidence>
<gene>
    <name evidence="1" type="ORF">BpHYR1_012547</name>
</gene>